<dbReference type="InterPro" id="IPR007895">
    <property type="entry name" value="MASE1"/>
</dbReference>
<dbReference type="Gene3D" id="3.40.50.2300">
    <property type="match status" value="1"/>
</dbReference>
<name>A0ABZ2ICD6_9CAUL</name>
<dbReference type="EC" id="2.7.13.3" evidence="3"/>
<dbReference type="SMART" id="SM00387">
    <property type="entry name" value="HATPase_c"/>
    <property type="match status" value="1"/>
</dbReference>
<dbReference type="InterPro" id="IPR003594">
    <property type="entry name" value="HATPase_dom"/>
</dbReference>
<dbReference type="Pfam" id="PF00072">
    <property type="entry name" value="Response_reg"/>
    <property type="match status" value="1"/>
</dbReference>
<evidence type="ECO:0000256" key="4">
    <source>
        <dbReference type="ARBA" id="ARBA00022475"/>
    </source>
</evidence>
<feature type="domain" description="Histidine kinase" evidence="12">
    <location>
        <begin position="341"/>
        <end position="555"/>
    </location>
</feature>
<dbReference type="InterPro" id="IPR011006">
    <property type="entry name" value="CheY-like_superfamily"/>
</dbReference>
<dbReference type="InterPro" id="IPR003661">
    <property type="entry name" value="HisK_dim/P_dom"/>
</dbReference>
<dbReference type="InterPro" id="IPR036097">
    <property type="entry name" value="HisK_dim/P_sf"/>
</dbReference>
<proteinExistence type="predicted"/>
<gene>
    <name evidence="14" type="ORF">V8J38_15565</name>
</gene>
<evidence type="ECO:0000256" key="11">
    <source>
        <dbReference type="SAM" id="Phobius"/>
    </source>
</evidence>
<feature type="domain" description="Response regulatory" evidence="13">
    <location>
        <begin position="576"/>
        <end position="693"/>
    </location>
</feature>
<keyword evidence="5 10" id="KW-0597">Phosphoprotein</keyword>
<dbReference type="CDD" id="cd17546">
    <property type="entry name" value="REC_hyHK_CKI1_RcsC-like"/>
    <property type="match status" value="1"/>
</dbReference>
<comment type="catalytic activity">
    <reaction evidence="1">
        <text>ATP + protein L-histidine = ADP + protein N-phospho-L-histidine.</text>
        <dbReference type="EC" id="2.7.13.3"/>
    </reaction>
</comment>
<feature type="transmembrane region" description="Helical" evidence="11">
    <location>
        <begin position="65"/>
        <end position="82"/>
    </location>
</feature>
<keyword evidence="15" id="KW-1185">Reference proteome</keyword>
<feature type="transmembrane region" description="Helical" evidence="11">
    <location>
        <begin position="196"/>
        <end position="214"/>
    </location>
</feature>
<feature type="transmembrane region" description="Helical" evidence="11">
    <location>
        <begin position="161"/>
        <end position="184"/>
    </location>
</feature>
<keyword evidence="4" id="KW-1003">Cell membrane</keyword>
<dbReference type="CDD" id="cd00082">
    <property type="entry name" value="HisKA"/>
    <property type="match status" value="1"/>
</dbReference>
<evidence type="ECO:0000256" key="7">
    <source>
        <dbReference type="ARBA" id="ARBA00022989"/>
    </source>
</evidence>
<feature type="transmembrane region" description="Helical" evidence="11">
    <location>
        <begin position="124"/>
        <end position="149"/>
    </location>
</feature>
<dbReference type="Pfam" id="PF00512">
    <property type="entry name" value="HisKA"/>
    <property type="match status" value="1"/>
</dbReference>
<dbReference type="PANTHER" id="PTHR45339">
    <property type="entry name" value="HYBRID SIGNAL TRANSDUCTION HISTIDINE KINASE J"/>
    <property type="match status" value="1"/>
</dbReference>
<dbReference type="RefSeq" id="WP_338577021.1">
    <property type="nucleotide sequence ID" value="NZ_CP146369.1"/>
</dbReference>
<evidence type="ECO:0000313" key="15">
    <source>
        <dbReference type="Proteomes" id="UP001363460"/>
    </source>
</evidence>
<keyword evidence="6 11" id="KW-0812">Transmembrane</keyword>
<evidence type="ECO:0000256" key="2">
    <source>
        <dbReference type="ARBA" id="ARBA00004651"/>
    </source>
</evidence>
<comment type="subcellular location">
    <subcellularLocation>
        <location evidence="2">Cell membrane</location>
        <topology evidence="2">Multi-pass membrane protein</topology>
    </subcellularLocation>
</comment>
<evidence type="ECO:0000256" key="3">
    <source>
        <dbReference type="ARBA" id="ARBA00012438"/>
    </source>
</evidence>
<dbReference type="PROSITE" id="PS50110">
    <property type="entry name" value="RESPONSE_REGULATORY"/>
    <property type="match status" value="1"/>
</dbReference>
<feature type="transmembrane region" description="Helical" evidence="11">
    <location>
        <begin position="20"/>
        <end position="38"/>
    </location>
</feature>
<dbReference type="EMBL" id="CP146369">
    <property type="protein sequence ID" value="WWT54648.1"/>
    <property type="molecule type" value="Genomic_DNA"/>
</dbReference>
<protein>
    <recommendedName>
        <fullName evidence="3">histidine kinase</fullName>
        <ecNumber evidence="3">2.7.13.3</ecNumber>
    </recommendedName>
</protein>
<evidence type="ECO:0000256" key="5">
    <source>
        <dbReference type="ARBA" id="ARBA00022553"/>
    </source>
</evidence>
<feature type="transmembrane region" description="Helical" evidence="11">
    <location>
        <begin position="285"/>
        <end position="305"/>
    </location>
</feature>
<dbReference type="PANTHER" id="PTHR45339:SF1">
    <property type="entry name" value="HYBRID SIGNAL TRANSDUCTION HISTIDINE KINASE J"/>
    <property type="match status" value="1"/>
</dbReference>
<dbReference type="Proteomes" id="UP001363460">
    <property type="component" value="Chromosome"/>
</dbReference>
<evidence type="ECO:0000256" key="9">
    <source>
        <dbReference type="ARBA" id="ARBA00023136"/>
    </source>
</evidence>
<dbReference type="InterPro" id="IPR005467">
    <property type="entry name" value="His_kinase_dom"/>
</dbReference>
<evidence type="ECO:0000259" key="12">
    <source>
        <dbReference type="PROSITE" id="PS50109"/>
    </source>
</evidence>
<dbReference type="SMART" id="SM00448">
    <property type="entry name" value="REC"/>
    <property type="match status" value="1"/>
</dbReference>
<dbReference type="SUPFAM" id="SSF55874">
    <property type="entry name" value="ATPase domain of HSP90 chaperone/DNA topoisomerase II/histidine kinase"/>
    <property type="match status" value="1"/>
</dbReference>
<organism evidence="14 15">
    <name type="scientific">Brevundimonas olei</name>
    <dbReference type="NCBI Taxonomy" id="657642"/>
    <lineage>
        <taxon>Bacteria</taxon>
        <taxon>Pseudomonadati</taxon>
        <taxon>Pseudomonadota</taxon>
        <taxon>Alphaproteobacteria</taxon>
        <taxon>Caulobacterales</taxon>
        <taxon>Caulobacteraceae</taxon>
        <taxon>Brevundimonas</taxon>
    </lineage>
</organism>
<dbReference type="PROSITE" id="PS50109">
    <property type="entry name" value="HIS_KIN"/>
    <property type="match status" value="1"/>
</dbReference>
<dbReference type="InterPro" id="IPR036890">
    <property type="entry name" value="HATPase_C_sf"/>
</dbReference>
<evidence type="ECO:0000256" key="10">
    <source>
        <dbReference type="PROSITE-ProRule" id="PRU00169"/>
    </source>
</evidence>
<dbReference type="Pfam" id="PF02518">
    <property type="entry name" value="HATPase_c"/>
    <property type="match status" value="1"/>
</dbReference>
<evidence type="ECO:0000256" key="8">
    <source>
        <dbReference type="ARBA" id="ARBA00023012"/>
    </source>
</evidence>
<dbReference type="SUPFAM" id="SSF52172">
    <property type="entry name" value="CheY-like"/>
    <property type="match status" value="1"/>
</dbReference>
<keyword evidence="9 11" id="KW-0472">Membrane</keyword>
<feature type="transmembrane region" description="Helical" evidence="11">
    <location>
        <begin position="94"/>
        <end position="112"/>
    </location>
</feature>
<dbReference type="SUPFAM" id="SSF47384">
    <property type="entry name" value="Homodimeric domain of signal transducing histidine kinase"/>
    <property type="match status" value="1"/>
</dbReference>
<reference evidence="14 15" key="1">
    <citation type="submission" date="2024-02" db="EMBL/GenBank/DDBJ databases">
        <title>Distribution and functional of Brevundimonas-related endobacteria within Verticillium dahliae.</title>
        <authorList>
            <person name="Zeng H."/>
        </authorList>
    </citation>
    <scope>NUCLEOTIDE SEQUENCE [LARGE SCALE GENOMIC DNA]</scope>
    <source>
        <strain evidence="14 15">TRM 44200</strain>
    </source>
</reference>
<dbReference type="InterPro" id="IPR001789">
    <property type="entry name" value="Sig_transdc_resp-reg_receiver"/>
</dbReference>
<dbReference type="Gene3D" id="3.30.565.10">
    <property type="entry name" value="Histidine kinase-like ATPase, C-terminal domain"/>
    <property type="match status" value="1"/>
</dbReference>
<evidence type="ECO:0000259" key="13">
    <source>
        <dbReference type="PROSITE" id="PS50110"/>
    </source>
</evidence>
<feature type="transmembrane region" description="Helical" evidence="11">
    <location>
        <begin position="44"/>
        <end position="60"/>
    </location>
</feature>
<keyword evidence="7 11" id="KW-1133">Transmembrane helix</keyword>
<keyword evidence="8" id="KW-0902">Two-component regulatory system</keyword>
<dbReference type="Pfam" id="PF05231">
    <property type="entry name" value="MASE1"/>
    <property type="match status" value="1"/>
</dbReference>
<feature type="transmembrane region" description="Helical" evidence="11">
    <location>
        <begin position="243"/>
        <end position="265"/>
    </location>
</feature>
<evidence type="ECO:0000256" key="1">
    <source>
        <dbReference type="ARBA" id="ARBA00000085"/>
    </source>
</evidence>
<accession>A0ABZ2ICD6</accession>
<sequence length="702" mass="74346">MHGRWRLFRHAAGREAGPPAVAYVALFALCLLVGQWSVDAYKAVIVWPANGVLLAAFLQLPRRKAFAVLLLCLGLNLGSTVMRGDGPPYVWLNPLLNLTQVLIAGVLARRLCGAALDLRRPRRLLTFALGAAVPAVLVTSTASVLLAVWVRGYSPELAVFVWTHLVMMETLGLLVVTPSLLFLARAHRFQGETASPWLSLSLLALTAVVVSAVFLQSGSLLFLIFPPLMLAAYLLSPPWMAATLLAAAGVSCILTLEGHGPVAAAQVSEVAALAHVPGRLRQMSLYHGFLLVAVLCSLPLSALMAERRAAAKRLAQRTALALAQRRRAEAAAAAKARFLALMSHEMRTPLNGVSGYADLLSRRADLTDEARAQVVAVRDAGEAMLRLVEDVLDASDDDAAVRSEIFPVAALVREAGESAAMAAEAKGLAFDLDLDVDEAVRGRGDPHRLAAALRHLLSNAVKFTDQGRVVLKARLDGGRLTLTVRDMGPGIAPELGPVLFDLFQLGDDSLNRRHGGAGLGLPAARRHARAMGGDVILSRTSAQGSVFTLTAQLDLSAIETDVGSAGGLTDAASSLRVLVVDDHPTNRLMLRTMMEAAGCAVTEAVDGRDAVGRAALEIFDLILMDVRMPRLNGLEATQMIRDGGAASAQAVVLAVTADAMPEDAARCLGVGMDGHLAKPVTHDRLYAAVDQAFRAAQARLAA</sequence>
<dbReference type="Gene3D" id="1.10.287.130">
    <property type="match status" value="1"/>
</dbReference>
<feature type="modified residue" description="4-aspartylphosphate" evidence="10">
    <location>
        <position position="625"/>
    </location>
</feature>
<dbReference type="PRINTS" id="PR00344">
    <property type="entry name" value="BCTRLSENSOR"/>
</dbReference>
<evidence type="ECO:0000256" key="6">
    <source>
        <dbReference type="ARBA" id="ARBA00022692"/>
    </source>
</evidence>
<dbReference type="SMART" id="SM00388">
    <property type="entry name" value="HisKA"/>
    <property type="match status" value="1"/>
</dbReference>
<evidence type="ECO:0000313" key="14">
    <source>
        <dbReference type="EMBL" id="WWT54648.1"/>
    </source>
</evidence>
<dbReference type="InterPro" id="IPR004358">
    <property type="entry name" value="Sig_transdc_His_kin-like_C"/>
</dbReference>